<dbReference type="AlphaFoldDB" id="H3GZW5"/>
<dbReference type="GO" id="GO:0006357">
    <property type="term" value="P:regulation of transcription by RNA polymerase II"/>
    <property type="evidence" value="ECO:0000318"/>
    <property type="project" value="GO_Central"/>
</dbReference>
<dbReference type="InterPro" id="IPR034732">
    <property type="entry name" value="EPHD"/>
</dbReference>
<dbReference type="GO" id="GO:0008270">
    <property type="term" value="F:zinc ion binding"/>
    <property type="evidence" value="ECO:0007669"/>
    <property type="project" value="UniProtKB-KW"/>
</dbReference>
<dbReference type="InterPro" id="IPR013083">
    <property type="entry name" value="Znf_RING/FYVE/PHD"/>
</dbReference>
<dbReference type="SUPFAM" id="SSF57903">
    <property type="entry name" value="FYVE/PHD zinc finger"/>
    <property type="match status" value="1"/>
</dbReference>
<evidence type="ECO:0000313" key="7">
    <source>
        <dbReference type="Proteomes" id="UP000005238"/>
    </source>
</evidence>
<keyword evidence="2" id="KW-0863">Zinc-finger</keyword>
<dbReference type="VEuPathDB" id="FungiDB:KRP23_13115"/>
<feature type="region of interest" description="Disordered" evidence="4">
    <location>
        <begin position="565"/>
        <end position="599"/>
    </location>
</feature>
<reference evidence="6" key="2">
    <citation type="submission" date="2015-06" db="UniProtKB">
        <authorList>
            <consortium name="EnsemblProtists"/>
        </authorList>
    </citation>
    <scope>IDENTIFICATION</scope>
    <source>
        <strain evidence="6">Pr102</strain>
    </source>
</reference>
<dbReference type="eggNOG" id="KOG0955">
    <property type="taxonomic scope" value="Eukaryota"/>
</dbReference>
<dbReference type="InterPro" id="IPR050701">
    <property type="entry name" value="Histone_Mod_Regulator"/>
</dbReference>
<keyword evidence="3" id="KW-0862">Zinc</keyword>
<dbReference type="PROSITE" id="PS51805">
    <property type="entry name" value="EPHD"/>
    <property type="match status" value="1"/>
</dbReference>
<evidence type="ECO:0000256" key="1">
    <source>
        <dbReference type="ARBA" id="ARBA00022723"/>
    </source>
</evidence>
<feature type="region of interest" description="Disordered" evidence="4">
    <location>
        <begin position="692"/>
        <end position="750"/>
    </location>
</feature>
<evidence type="ECO:0000256" key="3">
    <source>
        <dbReference type="ARBA" id="ARBA00022833"/>
    </source>
</evidence>
<name>H3GZW5_PHYRM</name>
<dbReference type="EnsemblProtists" id="Phyra83391">
    <property type="protein sequence ID" value="Phyra83391"/>
    <property type="gene ID" value="Phyra83391"/>
</dbReference>
<feature type="compositionally biased region" description="Acidic residues" evidence="4">
    <location>
        <begin position="582"/>
        <end position="598"/>
    </location>
</feature>
<proteinExistence type="predicted"/>
<dbReference type="SMART" id="SM00249">
    <property type="entry name" value="PHD"/>
    <property type="match status" value="2"/>
</dbReference>
<dbReference type="OMA" id="KMHLVQI"/>
<dbReference type="InterPro" id="IPR011011">
    <property type="entry name" value="Znf_FYVE_PHD"/>
</dbReference>
<dbReference type="HOGENOM" id="CLU_020002_0_0_1"/>
<keyword evidence="7" id="KW-1185">Reference proteome</keyword>
<organism evidence="6 7">
    <name type="scientific">Phytophthora ramorum</name>
    <name type="common">Sudden oak death agent</name>
    <dbReference type="NCBI Taxonomy" id="164328"/>
    <lineage>
        <taxon>Eukaryota</taxon>
        <taxon>Sar</taxon>
        <taxon>Stramenopiles</taxon>
        <taxon>Oomycota</taxon>
        <taxon>Peronosporomycetes</taxon>
        <taxon>Peronosporales</taxon>
        <taxon>Peronosporaceae</taxon>
        <taxon>Phytophthora</taxon>
    </lineage>
</organism>
<feature type="domain" description="PHD-type" evidence="5">
    <location>
        <begin position="180"/>
        <end position="296"/>
    </location>
</feature>
<reference evidence="7" key="1">
    <citation type="journal article" date="2006" name="Science">
        <title>Phytophthora genome sequences uncover evolutionary origins and mechanisms of pathogenesis.</title>
        <authorList>
            <person name="Tyler B.M."/>
            <person name="Tripathy S."/>
            <person name="Zhang X."/>
            <person name="Dehal P."/>
            <person name="Jiang R.H."/>
            <person name="Aerts A."/>
            <person name="Arredondo F.D."/>
            <person name="Baxter L."/>
            <person name="Bensasson D."/>
            <person name="Beynon J.L."/>
            <person name="Chapman J."/>
            <person name="Damasceno C.M."/>
            <person name="Dorrance A.E."/>
            <person name="Dou D."/>
            <person name="Dickerman A.W."/>
            <person name="Dubchak I.L."/>
            <person name="Garbelotto M."/>
            <person name="Gijzen M."/>
            <person name="Gordon S.G."/>
            <person name="Govers F."/>
            <person name="Grunwald N.J."/>
            <person name="Huang W."/>
            <person name="Ivors K.L."/>
            <person name="Jones R.W."/>
            <person name="Kamoun S."/>
            <person name="Krampis K."/>
            <person name="Lamour K.H."/>
            <person name="Lee M.K."/>
            <person name="McDonald W.H."/>
            <person name="Medina M."/>
            <person name="Meijer H.J."/>
            <person name="Nordberg E.K."/>
            <person name="Maclean D.J."/>
            <person name="Ospina-Giraldo M.D."/>
            <person name="Morris P.F."/>
            <person name="Phuntumart V."/>
            <person name="Putnam N.H."/>
            <person name="Rash S."/>
            <person name="Rose J.K."/>
            <person name="Sakihama Y."/>
            <person name="Salamov A.A."/>
            <person name="Savidor A."/>
            <person name="Scheuring C.F."/>
            <person name="Smith B.M."/>
            <person name="Sobral B.W."/>
            <person name="Terry A."/>
            <person name="Torto-Alalibo T.A."/>
            <person name="Win J."/>
            <person name="Xu Z."/>
            <person name="Zhang H."/>
            <person name="Grigoriev I.V."/>
            <person name="Rokhsar D.S."/>
            <person name="Boore J.L."/>
        </authorList>
    </citation>
    <scope>NUCLEOTIDE SEQUENCE [LARGE SCALE GENOMIC DNA]</scope>
    <source>
        <strain evidence="7">Pr102</strain>
    </source>
</reference>
<dbReference type="EMBL" id="DS566084">
    <property type="status" value="NOT_ANNOTATED_CDS"/>
    <property type="molecule type" value="Genomic_DNA"/>
</dbReference>
<keyword evidence="1" id="KW-0479">Metal-binding</keyword>
<evidence type="ECO:0000256" key="4">
    <source>
        <dbReference type="SAM" id="MobiDB-lite"/>
    </source>
</evidence>
<dbReference type="InterPro" id="IPR001965">
    <property type="entry name" value="Znf_PHD"/>
</dbReference>
<dbReference type="PANTHER" id="PTHR13793">
    <property type="entry name" value="PHD FINGER PROTEINS"/>
    <property type="match status" value="1"/>
</dbReference>
<evidence type="ECO:0000259" key="5">
    <source>
        <dbReference type="PROSITE" id="PS51805"/>
    </source>
</evidence>
<evidence type="ECO:0000256" key="2">
    <source>
        <dbReference type="ARBA" id="ARBA00022771"/>
    </source>
</evidence>
<dbReference type="Proteomes" id="UP000005238">
    <property type="component" value="Unassembled WGS sequence"/>
</dbReference>
<dbReference type="STRING" id="164328.H3GZW5"/>
<evidence type="ECO:0000313" key="6">
    <source>
        <dbReference type="EnsemblProtists" id="Phyra83391"/>
    </source>
</evidence>
<dbReference type="VEuPathDB" id="FungiDB:KRP22_4114"/>
<dbReference type="VEuPathDB" id="FungiDB:KRP22_15197"/>
<dbReference type="Pfam" id="PF13832">
    <property type="entry name" value="zf-HC5HC2H_2"/>
    <property type="match status" value="1"/>
</dbReference>
<feature type="compositionally biased region" description="Acidic residues" evidence="4">
    <location>
        <begin position="1"/>
        <end position="10"/>
    </location>
</feature>
<sequence length="750" mass="83630">MTEELFEGESDAASSGVNRAFPTHPTWDQRRQLAVDISNLAPPDLPGVLLLIRNYCKVLEMRELLPSEQRVLPWDAQHAQLRLPGVEEADAIQLQCGFRLDHADDELLRQLRQYVDDCYVPHYVPKENCSICEGLWSCGRVLYCGNDACTVRVHEECFGVVVREQDDGPWRCPSCLLGKQLICAVCMQSGGALKPLAVAETASTEEQKWVHVLCALAVPELIMRDVPSMEPVDGFEEIENGRFRYLCAICRKRGGASVICEQDGCNVGVHPQCAADAGLMIGNEGNLLGVYCDKHLPTSRIPGAKRWISDEDLVEEIMSEYSVDDDFEDEDFGTPHYSDADRYAFMLESTPYLHCKQKLLGSTATLHFGPAPFSAATAPPSDTNRKLFAGAKITANAYAPPAMVVQSMSTQRPVTFPPPALSSGEERLGLPEFPKGRHAVGAIVDYLAKAQDEWQRARVVQWDKEKKMHLVQIVASGQKVWAKLDVDNTLVLYLPDEENIVDGPIVKLIRPVTQGAAQWRPKPPKMFRPNWDVVSPFTWLDSLADEEEFIRGFDKRSPSTRFVIIPHSHQRGRNDEPMTEQAQEEQEEEETETEDSPAAEEQKLMAGNFFDDLPVGAKLMGTQVPANVAPPLSKTKEGYSFFTYSYSTCLTADDNGRRVNSTRRRYEDSTGRLKAQHKRQIGTCALESTWKRASEQDEGTHDHKVSSGSVDGFEQAWKKTPFGVAEEQAKAHGAKQQSVLPDQPPAQELP</sequence>
<feature type="region of interest" description="Disordered" evidence="4">
    <location>
        <begin position="1"/>
        <end position="24"/>
    </location>
</feature>
<dbReference type="CDD" id="cd15571">
    <property type="entry name" value="ePHD"/>
    <property type="match status" value="1"/>
</dbReference>
<protein>
    <recommendedName>
        <fullName evidence="5">PHD-type domain-containing protein</fullName>
    </recommendedName>
</protein>
<dbReference type="InParanoid" id="H3GZW5"/>
<feature type="compositionally biased region" description="Basic and acidic residues" evidence="4">
    <location>
        <begin position="692"/>
        <end position="705"/>
    </location>
</feature>
<dbReference type="VEuPathDB" id="FungiDB:KRP23_14668"/>
<accession>H3GZW5</accession>
<dbReference type="Gene3D" id="3.30.40.10">
    <property type="entry name" value="Zinc/RING finger domain, C3HC4 (zinc finger)"/>
    <property type="match status" value="1"/>
</dbReference>
<dbReference type="PANTHER" id="PTHR13793:SF107">
    <property type="entry name" value="BROMODOMAIN-CONTAINING PROTEIN HOMOLOG"/>
    <property type="match status" value="1"/>
</dbReference>